<dbReference type="EMBL" id="JAFMYW010000008">
    <property type="protein sequence ID" value="MBO0951571.1"/>
    <property type="molecule type" value="Genomic_DNA"/>
</dbReference>
<protein>
    <recommendedName>
        <fullName evidence="3">Nucleoside 2-deoxyribosyltransferase</fullName>
    </recommendedName>
</protein>
<sequence>MKSEEKKQAAECEESTYKTAVKGTNGETDASATTKIAFFITPLGGDSSEIRRATDGIINAVIEPALKQFNIQLVPPHKIKNPGNITRQIVRYILECDLVIANLTGLNANVMYELAIRHARRKPVIVIAEIGTTLPFDIAAERTIFYKNDMGGAVELMARLIDTIPVALEDQNPENPVYSGLESSIIQEQIKEGGGSQLQAYVIDKLDQLTDSVASMRNNFDTQRTASMYATNNSARTMWAVTLKYPTYEKVEQAKKVINKYLPEAIIGTDTKGELILIGLSDTLESKSKVTSLYERLMNSGIAAESILPVG</sequence>
<comment type="caution">
    <text evidence="1">The sequence shown here is derived from an EMBL/GenBank/DDBJ whole genome shotgun (WGS) entry which is preliminary data.</text>
</comment>
<name>A0ABS3JQA1_9BACT</name>
<evidence type="ECO:0000313" key="2">
    <source>
        <dbReference type="Proteomes" id="UP000664628"/>
    </source>
</evidence>
<reference evidence="1 2" key="1">
    <citation type="submission" date="2021-03" db="EMBL/GenBank/DDBJ databases">
        <title>Fibrella sp. HMF5405 genome sequencing and assembly.</title>
        <authorList>
            <person name="Kang H."/>
            <person name="Kim H."/>
            <person name="Bae S."/>
            <person name="Joh K."/>
        </authorList>
    </citation>
    <scope>NUCLEOTIDE SEQUENCE [LARGE SCALE GENOMIC DNA]</scope>
    <source>
        <strain evidence="1 2">HMF5405</strain>
    </source>
</reference>
<dbReference type="Proteomes" id="UP000664628">
    <property type="component" value="Unassembled WGS sequence"/>
</dbReference>
<dbReference type="SUPFAM" id="SSF52309">
    <property type="entry name" value="N-(deoxy)ribosyltransferase-like"/>
    <property type="match status" value="1"/>
</dbReference>
<dbReference type="RefSeq" id="WP_207331522.1">
    <property type="nucleotide sequence ID" value="NZ_JAFMYW010000008.1"/>
</dbReference>
<dbReference type="Gene3D" id="3.40.50.450">
    <property type="match status" value="1"/>
</dbReference>
<evidence type="ECO:0000313" key="1">
    <source>
        <dbReference type="EMBL" id="MBO0951571.1"/>
    </source>
</evidence>
<proteinExistence type="predicted"/>
<accession>A0ABS3JQA1</accession>
<evidence type="ECO:0008006" key="3">
    <source>
        <dbReference type="Google" id="ProtNLM"/>
    </source>
</evidence>
<organism evidence="1 2">
    <name type="scientific">Fibrella forsythiae</name>
    <dbReference type="NCBI Taxonomy" id="2817061"/>
    <lineage>
        <taxon>Bacteria</taxon>
        <taxon>Pseudomonadati</taxon>
        <taxon>Bacteroidota</taxon>
        <taxon>Cytophagia</taxon>
        <taxon>Cytophagales</taxon>
        <taxon>Spirosomataceae</taxon>
        <taxon>Fibrella</taxon>
    </lineage>
</organism>
<keyword evidence="2" id="KW-1185">Reference proteome</keyword>
<gene>
    <name evidence="1" type="ORF">J2I46_23505</name>
</gene>